<dbReference type="InterPro" id="IPR029021">
    <property type="entry name" value="Prot-tyrosine_phosphatase-like"/>
</dbReference>
<dbReference type="AlphaFoldDB" id="A0A0E9NMG6"/>
<comment type="similarity">
    <text evidence="1">Belongs to the protein-tyrosine phosphatase family. Non-receptor class subfamily.</text>
</comment>
<evidence type="ECO:0000313" key="4">
    <source>
        <dbReference type="EMBL" id="GAO51034.1"/>
    </source>
</evidence>
<evidence type="ECO:0000256" key="2">
    <source>
        <dbReference type="SAM" id="MobiDB-lite"/>
    </source>
</evidence>
<dbReference type="PANTHER" id="PTHR46588:SF1">
    <property type="entry name" value="SERINE_THREONINE_TYROSINE-INTERACTING PROTEIN"/>
    <property type="match status" value="1"/>
</dbReference>
<protein>
    <recommendedName>
        <fullName evidence="3">Tyrosine-protein phosphatase domain-containing protein</fullName>
    </recommendedName>
</protein>
<dbReference type="GO" id="GO:0062026">
    <property type="term" value="P:negative regulation of SCF-dependent proteasomal ubiquitin-dependent catabolic process"/>
    <property type="evidence" value="ECO:0007669"/>
    <property type="project" value="TreeGrafter"/>
</dbReference>
<dbReference type="SMART" id="SM00195">
    <property type="entry name" value="DSPc"/>
    <property type="match status" value="1"/>
</dbReference>
<accession>A0A0E9NMG6</accession>
<dbReference type="GO" id="GO:0070372">
    <property type="term" value="P:regulation of ERK1 and ERK2 cascade"/>
    <property type="evidence" value="ECO:0007669"/>
    <property type="project" value="TreeGrafter"/>
</dbReference>
<dbReference type="SUPFAM" id="SSF52799">
    <property type="entry name" value="(Phosphotyrosine protein) phosphatases II"/>
    <property type="match status" value="1"/>
</dbReference>
<dbReference type="Gene3D" id="3.90.190.10">
    <property type="entry name" value="Protein tyrosine phosphatase superfamily"/>
    <property type="match status" value="1"/>
</dbReference>
<dbReference type="Proteomes" id="UP000033140">
    <property type="component" value="Unassembled WGS sequence"/>
</dbReference>
<dbReference type="InterPro" id="IPR020422">
    <property type="entry name" value="TYR_PHOSPHATASE_DUAL_dom"/>
</dbReference>
<proteinExistence type="inferred from homology"/>
<feature type="compositionally biased region" description="Basic and acidic residues" evidence="2">
    <location>
        <begin position="258"/>
        <end position="268"/>
    </location>
</feature>
<dbReference type="GO" id="GO:1990444">
    <property type="term" value="F:F-box domain binding"/>
    <property type="evidence" value="ECO:0007669"/>
    <property type="project" value="TreeGrafter"/>
</dbReference>
<evidence type="ECO:0000256" key="1">
    <source>
        <dbReference type="ARBA" id="ARBA00009649"/>
    </source>
</evidence>
<dbReference type="GO" id="GO:0005737">
    <property type="term" value="C:cytoplasm"/>
    <property type="evidence" value="ECO:0007669"/>
    <property type="project" value="TreeGrafter"/>
</dbReference>
<dbReference type="GO" id="GO:0140096">
    <property type="term" value="F:catalytic activity, acting on a protein"/>
    <property type="evidence" value="ECO:0007669"/>
    <property type="project" value="UniProtKB-ARBA"/>
</dbReference>
<organism evidence="4 5">
    <name type="scientific">Saitoella complicata (strain BCRC 22490 / CBS 7301 / JCM 7358 / NBRC 10748 / NRRL Y-17804)</name>
    <dbReference type="NCBI Taxonomy" id="698492"/>
    <lineage>
        <taxon>Eukaryota</taxon>
        <taxon>Fungi</taxon>
        <taxon>Dikarya</taxon>
        <taxon>Ascomycota</taxon>
        <taxon>Taphrinomycotina</taxon>
        <taxon>Taphrinomycotina incertae sedis</taxon>
        <taxon>Saitoella</taxon>
    </lineage>
</organism>
<evidence type="ECO:0000313" key="5">
    <source>
        <dbReference type="Proteomes" id="UP000033140"/>
    </source>
</evidence>
<dbReference type="EMBL" id="BACD03000040">
    <property type="protein sequence ID" value="GAO51034.1"/>
    <property type="molecule type" value="Genomic_DNA"/>
</dbReference>
<sequence length="350" mass="39605">MNLAYSNTTNNIVFTMDHQSPMTASPQQINQGTGKTAEANIERSYGPQYPKIHTRPYDYNNVGEVFSWKYENRRTFQEILPGVFLGPLSSTRDLPLLQSHSITSLLAIRTSQTAAHLIPRPQQHQLFRCSYIDLGSVEDGHGCIKWFPVCKDMIDAELRRGGKVLVYDTDGNTRAAAFVCAYVMETLSLPFAAAAQLVQQRRFSVVLDDAIKFQLREYEPLWEARRMIAGHEYTDTELFRTSRRRRVGRWESEEETGERDLEEVGRAGEAPFRDAQEEGGGVNMGAEDRDGDMEMEMLCPPLVHRHRYVAHREANNSSAQVVGVVVKQVKVRFFSSSGVYTPYAASSLLL</sequence>
<dbReference type="Pfam" id="PF00782">
    <property type="entry name" value="DSPc"/>
    <property type="match status" value="1"/>
</dbReference>
<feature type="region of interest" description="Disordered" evidence="2">
    <location>
        <begin position="249"/>
        <end position="268"/>
    </location>
</feature>
<evidence type="ECO:0000259" key="3">
    <source>
        <dbReference type="SMART" id="SM00195"/>
    </source>
</evidence>
<dbReference type="GO" id="GO:0005654">
    <property type="term" value="C:nucleoplasm"/>
    <property type="evidence" value="ECO:0007669"/>
    <property type="project" value="TreeGrafter"/>
</dbReference>
<dbReference type="InterPro" id="IPR052449">
    <property type="entry name" value="STYX-Interacting_Phosphatase"/>
</dbReference>
<name>A0A0E9NMG6_SAICN</name>
<reference evidence="4 5" key="2">
    <citation type="journal article" date="2014" name="J. Gen. Appl. Microbiol.">
        <title>The early diverging ascomycetous budding yeast Saitoella complicata has three histone deacetylases belonging to the Clr6, Hos2, and Rpd3 lineages.</title>
        <authorList>
            <person name="Nishida H."/>
            <person name="Matsumoto T."/>
            <person name="Kondo S."/>
            <person name="Hamamoto M."/>
            <person name="Yoshikawa H."/>
        </authorList>
    </citation>
    <scope>NUCLEOTIDE SEQUENCE [LARGE SCALE GENOMIC DNA]</scope>
    <source>
        <strain evidence="4 5">NRRL Y-17804</strain>
    </source>
</reference>
<dbReference type="STRING" id="698492.A0A0E9NMG6"/>
<dbReference type="InterPro" id="IPR000340">
    <property type="entry name" value="Dual-sp_phosphatase_cat-dom"/>
</dbReference>
<reference evidence="4 5" key="3">
    <citation type="journal article" date="2015" name="Genome Announc.">
        <title>Draft Genome Sequence of the Archiascomycetous Yeast Saitoella complicata.</title>
        <authorList>
            <person name="Yamauchi K."/>
            <person name="Kondo S."/>
            <person name="Hamamoto M."/>
            <person name="Takahashi Y."/>
            <person name="Ogura Y."/>
            <person name="Hayashi T."/>
            <person name="Nishida H."/>
        </authorList>
    </citation>
    <scope>NUCLEOTIDE SEQUENCE [LARGE SCALE GENOMIC DNA]</scope>
    <source>
        <strain evidence="4 5">NRRL Y-17804</strain>
    </source>
</reference>
<keyword evidence="5" id="KW-1185">Reference proteome</keyword>
<dbReference type="PANTHER" id="PTHR46588">
    <property type="entry name" value="SERINE/THREONINE/TYROSINE-INTERACTING PROTEIN"/>
    <property type="match status" value="1"/>
</dbReference>
<feature type="domain" description="Tyrosine-protein phosphatase" evidence="3">
    <location>
        <begin position="75"/>
        <end position="221"/>
    </location>
</feature>
<reference evidence="4 5" key="1">
    <citation type="journal article" date="2011" name="J. Gen. Appl. Microbiol.">
        <title>Draft genome sequencing of the enigmatic yeast Saitoella complicata.</title>
        <authorList>
            <person name="Nishida H."/>
            <person name="Hamamoto M."/>
            <person name="Sugiyama J."/>
        </authorList>
    </citation>
    <scope>NUCLEOTIDE SEQUENCE [LARGE SCALE GENOMIC DNA]</scope>
    <source>
        <strain evidence="4 5">NRRL Y-17804</strain>
    </source>
</reference>
<gene>
    <name evidence="4" type="ORF">G7K_5146-t1</name>
</gene>
<comment type="caution">
    <text evidence="4">The sequence shown here is derived from an EMBL/GenBank/DDBJ whole genome shotgun (WGS) entry which is preliminary data.</text>
</comment>